<evidence type="ECO:0000313" key="4">
    <source>
        <dbReference type="EMBL" id="CAB4815982.1"/>
    </source>
</evidence>
<evidence type="ECO:0000259" key="2">
    <source>
        <dbReference type="Pfam" id="PF04909"/>
    </source>
</evidence>
<dbReference type="EMBL" id="CAFBMH010000040">
    <property type="protein sequence ID" value="CAB4908198.1"/>
    <property type="molecule type" value="Genomic_DNA"/>
</dbReference>
<dbReference type="SUPFAM" id="SSF51556">
    <property type="entry name" value="Metallo-dependent hydrolases"/>
    <property type="match status" value="1"/>
</dbReference>
<reference evidence="3" key="1">
    <citation type="submission" date="2020-05" db="EMBL/GenBank/DDBJ databases">
        <authorList>
            <person name="Chiriac C."/>
            <person name="Salcher M."/>
            <person name="Ghai R."/>
            <person name="Kavagutti S V."/>
        </authorList>
    </citation>
    <scope>NUCLEOTIDE SEQUENCE</scope>
</reference>
<evidence type="ECO:0000313" key="3">
    <source>
        <dbReference type="EMBL" id="CAB4747611.1"/>
    </source>
</evidence>
<dbReference type="InterPro" id="IPR032465">
    <property type="entry name" value="ACMSD"/>
</dbReference>
<dbReference type="InterPro" id="IPR032466">
    <property type="entry name" value="Metal_Hydrolase"/>
</dbReference>
<dbReference type="Pfam" id="PF04909">
    <property type="entry name" value="Amidohydro_2"/>
    <property type="match status" value="1"/>
</dbReference>
<dbReference type="GO" id="GO:0016831">
    <property type="term" value="F:carboxy-lyase activity"/>
    <property type="evidence" value="ECO:0007669"/>
    <property type="project" value="InterPro"/>
</dbReference>
<protein>
    <submittedName>
        <fullName evidence="3">Unannotated protein</fullName>
    </submittedName>
</protein>
<organism evidence="3">
    <name type="scientific">freshwater metagenome</name>
    <dbReference type="NCBI Taxonomy" id="449393"/>
    <lineage>
        <taxon>unclassified sequences</taxon>
        <taxon>metagenomes</taxon>
        <taxon>ecological metagenomes</taxon>
    </lineage>
</organism>
<dbReference type="GO" id="GO:0016787">
    <property type="term" value="F:hydrolase activity"/>
    <property type="evidence" value="ECO:0007669"/>
    <property type="project" value="InterPro"/>
</dbReference>
<dbReference type="EMBL" id="CAFABA010000008">
    <property type="protein sequence ID" value="CAB4815982.1"/>
    <property type="molecule type" value="Genomic_DNA"/>
</dbReference>
<name>A0A6J6TJM6_9ZZZZ</name>
<gene>
    <name evidence="3" type="ORF">UFOPK2754_01610</name>
    <name evidence="4" type="ORF">UFOPK3139_00356</name>
    <name evidence="5" type="ORF">UFOPK3543_01301</name>
</gene>
<dbReference type="InterPro" id="IPR006680">
    <property type="entry name" value="Amidohydro-rel"/>
</dbReference>
<accession>A0A6J6TJM6</accession>
<dbReference type="GO" id="GO:0005737">
    <property type="term" value="C:cytoplasm"/>
    <property type="evidence" value="ECO:0007669"/>
    <property type="project" value="TreeGrafter"/>
</dbReference>
<evidence type="ECO:0000313" key="5">
    <source>
        <dbReference type="EMBL" id="CAB4908198.1"/>
    </source>
</evidence>
<evidence type="ECO:0000256" key="1">
    <source>
        <dbReference type="ARBA" id="ARBA00023239"/>
    </source>
</evidence>
<feature type="domain" description="Amidohydrolase-related" evidence="2">
    <location>
        <begin position="97"/>
        <end position="392"/>
    </location>
</feature>
<dbReference type="EMBL" id="CAEZYR010000055">
    <property type="protein sequence ID" value="CAB4747611.1"/>
    <property type="molecule type" value="Genomic_DNA"/>
</dbReference>
<dbReference type="Gene3D" id="3.20.20.140">
    <property type="entry name" value="Metal-dependent hydrolases"/>
    <property type="match status" value="1"/>
</dbReference>
<keyword evidence="1" id="KW-0456">Lyase</keyword>
<proteinExistence type="predicted"/>
<sequence length="393" mass="44120">MVTLPYRTVDADNHYYETRDAFTRYIDPAYADRTFQVHTGPDGSDQMTIDQRPYIFSPAKFDRTNPPGSLLESLRDPARAEYARSFTAEAMLPAFQNRDARLALMDEQGIDAAILLPSLAVCVEHPIRDDAPLTDAVLHAFNRWLEDDWGYAYRDRIFAVPMLSLVDVDLAVRELDRVLAAGARLVHLLAGPVGGRSPADPHFDPFWARLDEARVPVAFHIGDSGYSDLFGRAWGEDPSPEVRKMSAFQWAFLHGDVPLMQTLGALTYHNLFNRFPNVNVVSIENGSDWVDYLMLHLDKKKGMGRQGPWPGGYFRGRPSEMLKRHLYLTPYPEDDVETLIATMGDDHVLFGSDYPHPEGLAEPTAFVSLIPNLDEAATRRVMGDNTARLLGLG</sequence>
<dbReference type="AlphaFoldDB" id="A0A6J6TJM6"/>
<dbReference type="PANTHER" id="PTHR21240">
    <property type="entry name" value="2-AMINO-3-CARBOXYLMUCONATE-6-SEMIALDEHYDE DECARBOXYLASE"/>
    <property type="match status" value="1"/>
</dbReference>
<dbReference type="GO" id="GO:0019748">
    <property type="term" value="P:secondary metabolic process"/>
    <property type="evidence" value="ECO:0007669"/>
    <property type="project" value="TreeGrafter"/>
</dbReference>
<dbReference type="PANTHER" id="PTHR21240:SF28">
    <property type="entry name" value="ISO-OROTATE DECARBOXYLASE (EUROFUNG)"/>
    <property type="match status" value="1"/>
</dbReference>